<comment type="similarity">
    <text evidence="2">Belongs to the SNF7 family.</text>
</comment>
<dbReference type="GO" id="GO:0006900">
    <property type="term" value="P:vesicle budding from membrane"/>
    <property type="evidence" value="ECO:0007669"/>
    <property type="project" value="TreeGrafter"/>
</dbReference>
<dbReference type="Gene3D" id="1.10.287.1060">
    <property type="entry name" value="ESAT-6-like"/>
    <property type="match status" value="1"/>
</dbReference>
<evidence type="ECO:0000256" key="4">
    <source>
        <dbReference type="ARBA" id="ARBA00022753"/>
    </source>
</evidence>
<dbReference type="PANTHER" id="PTHR22761">
    <property type="entry name" value="CHARGED MULTIVESICULAR BODY PROTEIN"/>
    <property type="match status" value="1"/>
</dbReference>
<keyword evidence="9" id="KW-1185">Reference proteome</keyword>
<proteinExistence type="inferred from homology"/>
<gene>
    <name evidence="8" type="ORF">BEMITA_LOCUS1310</name>
</gene>
<accession>A0A9N9ZXQ5</accession>
<dbReference type="AlphaFoldDB" id="A0A9N9ZXQ5"/>
<evidence type="ECO:0000313" key="9">
    <source>
        <dbReference type="Proteomes" id="UP001152759"/>
    </source>
</evidence>
<dbReference type="PANTHER" id="PTHR22761:SF5">
    <property type="entry name" value="CHARGED MULTIVESICULAR BODY PROTEIN 6"/>
    <property type="match status" value="1"/>
</dbReference>
<evidence type="ECO:0000313" key="8">
    <source>
        <dbReference type="EMBL" id="CAH0381690.1"/>
    </source>
</evidence>
<dbReference type="Pfam" id="PF03357">
    <property type="entry name" value="Snf7"/>
    <property type="match status" value="1"/>
</dbReference>
<sequence>MGGLFSKSKKVSRVTEQDRAVLQMKSQRDKVKQYQKQIARKLETERRIAKELVAAGKKDRALLILRKKRLAEQLLSKTDGQLETIETLIQDVEFAQVEAKVFDVLKEGNEALKKVNDSMNIDEIEKIMDETKEAAEKQEEIQRLISGESFSDTDMEAIEKEFNDLVGERDGEQNRETEIPQNIKEDEPAPELPEVPTDEPVQKDVAVKENKKQKIAIEAS</sequence>
<organism evidence="8 9">
    <name type="scientific">Bemisia tabaci</name>
    <name type="common">Sweetpotato whitefly</name>
    <name type="synonym">Aleurodes tabaci</name>
    <dbReference type="NCBI Taxonomy" id="7038"/>
    <lineage>
        <taxon>Eukaryota</taxon>
        <taxon>Metazoa</taxon>
        <taxon>Ecdysozoa</taxon>
        <taxon>Arthropoda</taxon>
        <taxon>Hexapoda</taxon>
        <taxon>Insecta</taxon>
        <taxon>Pterygota</taxon>
        <taxon>Neoptera</taxon>
        <taxon>Paraneoptera</taxon>
        <taxon>Hemiptera</taxon>
        <taxon>Sternorrhyncha</taxon>
        <taxon>Aleyrodoidea</taxon>
        <taxon>Aleyrodidae</taxon>
        <taxon>Aleyrodinae</taxon>
        <taxon>Bemisia</taxon>
    </lineage>
</organism>
<dbReference type="GO" id="GO:0005771">
    <property type="term" value="C:multivesicular body"/>
    <property type="evidence" value="ECO:0007669"/>
    <property type="project" value="TreeGrafter"/>
</dbReference>
<evidence type="ECO:0000256" key="1">
    <source>
        <dbReference type="ARBA" id="ARBA00004608"/>
    </source>
</evidence>
<feature type="compositionally biased region" description="Basic and acidic residues" evidence="7">
    <location>
        <begin position="164"/>
        <end position="187"/>
    </location>
</feature>
<keyword evidence="5" id="KW-0653">Protein transport</keyword>
<dbReference type="KEGG" id="btab:109035575"/>
<evidence type="ECO:0008006" key="10">
    <source>
        <dbReference type="Google" id="ProtNLM"/>
    </source>
</evidence>
<reference evidence="8" key="1">
    <citation type="submission" date="2021-12" db="EMBL/GenBank/DDBJ databases">
        <authorList>
            <person name="King R."/>
        </authorList>
    </citation>
    <scope>NUCLEOTIDE SEQUENCE</scope>
</reference>
<evidence type="ECO:0000256" key="7">
    <source>
        <dbReference type="SAM" id="MobiDB-lite"/>
    </source>
</evidence>
<name>A0A9N9ZXQ5_BEMTA</name>
<protein>
    <recommendedName>
        <fullName evidence="10">Charged multivesicular body protein 6</fullName>
    </recommendedName>
</protein>
<keyword evidence="3" id="KW-0813">Transport</keyword>
<feature type="region of interest" description="Disordered" evidence="7">
    <location>
        <begin position="164"/>
        <end position="220"/>
    </location>
</feature>
<evidence type="ECO:0000256" key="3">
    <source>
        <dbReference type="ARBA" id="ARBA00022448"/>
    </source>
</evidence>
<feature type="compositionally biased region" description="Basic and acidic residues" evidence="7">
    <location>
        <begin position="200"/>
        <end position="212"/>
    </location>
</feature>
<dbReference type="GO" id="GO:0032511">
    <property type="term" value="P:late endosome to vacuole transport via multivesicular body sorting pathway"/>
    <property type="evidence" value="ECO:0007669"/>
    <property type="project" value="TreeGrafter"/>
</dbReference>
<dbReference type="GO" id="GO:0015031">
    <property type="term" value="P:protein transport"/>
    <property type="evidence" value="ECO:0007669"/>
    <property type="project" value="UniProtKB-KW"/>
</dbReference>
<evidence type="ECO:0000256" key="6">
    <source>
        <dbReference type="ARBA" id="ARBA00023136"/>
    </source>
</evidence>
<dbReference type="InterPro" id="IPR005024">
    <property type="entry name" value="Snf7_fam"/>
</dbReference>
<dbReference type="Proteomes" id="UP001152759">
    <property type="component" value="Chromosome 1"/>
</dbReference>
<dbReference type="GO" id="GO:0000815">
    <property type="term" value="C:ESCRT III complex"/>
    <property type="evidence" value="ECO:0007669"/>
    <property type="project" value="TreeGrafter"/>
</dbReference>
<keyword evidence="4" id="KW-0967">Endosome</keyword>
<evidence type="ECO:0000256" key="5">
    <source>
        <dbReference type="ARBA" id="ARBA00022927"/>
    </source>
</evidence>
<dbReference type="EMBL" id="OU963862">
    <property type="protein sequence ID" value="CAH0381690.1"/>
    <property type="molecule type" value="Genomic_DNA"/>
</dbReference>
<keyword evidence="6" id="KW-0472">Membrane</keyword>
<evidence type="ECO:0000256" key="2">
    <source>
        <dbReference type="ARBA" id="ARBA00006190"/>
    </source>
</evidence>
<comment type="subcellular location">
    <subcellularLocation>
        <location evidence="1">Endosome membrane</location>
    </subcellularLocation>
</comment>